<evidence type="ECO:0000256" key="1">
    <source>
        <dbReference type="ARBA" id="ARBA00001657"/>
    </source>
</evidence>
<proteinExistence type="inferred from homology"/>
<keyword evidence="4" id="KW-0326">Glycosidase</keyword>
<organism evidence="7 8">
    <name type="scientific">Apiospora arundinis</name>
    <dbReference type="NCBI Taxonomy" id="335852"/>
    <lineage>
        <taxon>Eukaryota</taxon>
        <taxon>Fungi</taxon>
        <taxon>Dikarya</taxon>
        <taxon>Ascomycota</taxon>
        <taxon>Pezizomycotina</taxon>
        <taxon>Sordariomycetes</taxon>
        <taxon>Xylariomycetidae</taxon>
        <taxon>Amphisphaeriales</taxon>
        <taxon>Apiosporaceae</taxon>
        <taxon>Apiospora</taxon>
    </lineage>
</organism>
<name>A0ABR2HQ26_9PEZI</name>
<dbReference type="InterPro" id="IPR048395">
    <property type="entry name" value="Glyco_hydro_31_C"/>
</dbReference>
<dbReference type="PANTHER" id="PTHR22762">
    <property type="entry name" value="ALPHA-GLUCOSIDASE"/>
    <property type="match status" value="1"/>
</dbReference>
<dbReference type="Pfam" id="PF21365">
    <property type="entry name" value="Glyco_hydro_31_3rd"/>
    <property type="match status" value="1"/>
</dbReference>
<comment type="similarity">
    <text evidence="2 4">Belongs to the glycosyl hydrolase 31 family.</text>
</comment>
<dbReference type="EC" id="3.2.1.20" evidence="3"/>
<comment type="catalytic activity">
    <reaction evidence="1">
        <text>Hydrolysis of terminal, non-reducing (1-&gt;4)-linked alpha-D-glucose residues with release of alpha-D-glucose.</text>
        <dbReference type="EC" id="3.2.1.20"/>
    </reaction>
</comment>
<evidence type="ECO:0000259" key="5">
    <source>
        <dbReference type="Pfam" id="PF01055"/>
    </source>
</evidence>
<evidence type="ECO:0000256" key="3">
    <source>
        <dbReference type="ARBA" id="ARBA00012741"/>
    </source>
</evidence>
<evidence type="ECO:0000313" key="8">
    <source>
        <dbReference type="Proteomes" id="UP001390339"/>
    </source>
</evidence>
<feature type="domain" description="Glycoside hydrolase family 31 TIM barrel" evidence="5">
    <location>
        <begin position="196"/>
        <end position="501"/>
    </location>
</feature>
<feature type="domain" description="Glycosyl hydrolase family 31 C-terminal" evidence="6">
    <location>
        <begin position="524"/>
        <end position="613"/>
    </location>
</feature>
<accession>A0ABR2HQ26</accession>
<protein>
    <recommendedName>
        <fullName evidence="3">alpha-glucosidase</fullName>
        <ecNumber evidence="3">3.2.1.20</ecNumber>
    </recommendedName>
</protein>
<sequence length="835" mass="94322">MDQYIFPCEPVANEESVVKGPQYRFTIINDKVLRYEWAEDGVFEDRASTFAINRKFPKPEFRVRDNGEDELSIITPSLHLTYNKKRFSLNGLGATFTAKMTDWGAEWRYGEEPGEGNLGGTARTLDGADGRCDMGAGIISKDGYSALDDSDSMLFDGNGFVTPRRPGDRIDGYLFCYGYDYQGAMESFYAVSGRQPIVPRWCLGNWWSRYHAYTQDEYLALMDKFQENEIPMSVAVVDMDWHWVKERHVPHTGWTGYTWNTDFFPDPVKFANALHERGLKMTLNDHPHAGIAHHEDAYEEMAKVLGHDTRHGDPIPFDPTSPEFLHAFFNIVHRQLEHQGCDFWWIDWQQGSHSRTPGFDPLWLLNHFQFLDTKQVHGNDSYPIIFSRYGGPGSHRYPVGFSGDTFATWASLEFQPEFTATASNIGYGWWSHDIGGHLPGYRDDECTARWVQLGAFSPILRLHSSLSRWMSKEPWLYRDECMQAMKRALQERHRFIPYIFSCNAATSCSTSSSSSSSSSACPLPLVQPMYWKYPQRPEAYRFQNQYFFGPSLVVAPVVTPRDDSTRLAQTKAWVPPFRHVDLYTRTVYDGDREVSLYRSLENIPVLAPEGAIIPSDRQKVLKNGCRNPTALQVIVVVGRDGQFDILEDVRDDDQERAGPSLAATVTETKDAGDNDKIRSSNGSALRTIPVKFDQAAGQLTARSAGKSWTFRFVSAQIEASNIQVRIDGNLVSSTLSSASPFNIVVEVPAVQVGGAMSEITIDIGANPQLAVLDHTPALHDLVNDFQTDIRNKDRIWEIIESKQPTAVKVSRLLSLGLDEIFYGPIVELLLADSRA</sequence>
<comment type="caution">
    <text evidence="7">The sequence shown here is derived from an EMBL/GenBank/DDBJ whole genome shotgun (WGS) entry which is preliminary data.</text>
</comment>
<dbReference type="InterPro" id="IPR000322">
    <property type="entry name" value="Glyco_hydro_31_TIM"/>
</dbReference>
<dbReference type="Gene3D" id="2.60.40.1180">
    <property type="entry name" value="Golgi alpha-mannosidase II"/>
    <property type="match status" value="1"/>
</dbReference>
<evidence type="ECO:0000313" key="7">
    <source>
        <dbReference type="EMBL" id="KAK8851144.1"/>
    </source>
</evidence>
<dbReference type="InterPro" id="IPR013780">
    <property type="entry name" value="Glyco_hydro_b"/>
</dbReference>
<evidence type="ECO:0000259" key="6">
    <source>
        <dbReference type="Pfam" id="PF21365"/>
    </source>
</evidence>
<dbReference type="InterPro" id="IPR017853">
    <property type="entry name" value="GH"/>
</dbReference>
<reference evidence="7 8" key="1">
    <citation type="journal article" date="2024" name="IMA Fungus">
        <title>Apiospora arundinis, a panoply of carbohydrate-active enzymes and secondary metabolites.</title>
        <authorList>
            <person name="Sorensen T."/>
            <person name="Petersen C."/>
            <person name="Muurmann A.T."/>
            <person name="Christiansen J.V."/>
            <person name="Brundto M.L."/>
            <person name="Overgaard C.K."/>
            <person name="Boysen A.T."/>
            <person name="Wollenberg R.D."/>
            <person name="Larsen T.O."/>
            <person name="Sorensen J.L."/>
            <person name="Nielsen K.L."/>
            <person name="Sondergaard T.E."/>
        </authorList>
    </citation>
    <scope>NUCLEOTIDE SEQUENCE [LARGE SCALE GENOMIC DNA]</scope>
    <source>
        <strain evidence="7 8">AAU 773</strain>
    </source>
</reference>
<dbReference type="CDD" id="cd06595">
    <property type="entry name" value="GH31_u1"/>
    <property type="match status" value="1"/>
</dbReference>
<gene>
    <name evidence="7" type="ORF">PGQ11_013623</name>
</gene>
<dbReference type="Proteomes" id="UP001390339">
    <property type="component" value="Unassembled WGS sequence"/>
</dbReference>
<dbReference type="SUPFAM" id="SSF51011">
    <property type="entry name" value="Glycosyl hydrolase domain"/>
    <property type="match status" value="1"/>
</dbReference>
<dbReference type="SUPFAM" id="SSF51445">
    <property type="entry name" value="(Trans)glycosidases"/>
    <property type="match status" value="1"/>
</dbReference>
<keyword evidence="4 7" id="KW-0378">Hydrolase</keyword>
<keyword evidence="8" id="KW-1185">Reference proteome</keyword>
<dbReference type="EMBL" id="JAPCWZ010000009">
    <property type="protein sequence ID" value="KAK8851144.1"/>
    <property type="molecule type" value="Genomic_DNA"/>
</dbReference>
<dbReference type="Gene3D" id="3.20.20.80">
    <property type="entry name" value="Glycosidases"/>
    <property type="match status" value="1"/>
</dbReference>
<dbReference type="GO" id="GO:0016787">
    <property type="term" value="F:hydrolase activity"/>
    <property type="evidence" value="ECO:0007669"/>
    <property type="project" value="UniProtKB-KW"/>
</dbReference>
<evidence type="ECO:0000256" key="2">
    <source>
        <dbReference type="ARBA" id="ARBA00007806"/>
    </source>
</evidence>
<evidence type="ECO:0000256" key="4">
    <source>
        <dbReference type="RuleBase" id="RU361185"/>
    </source>
</evidence>
<dbReference type="Pfam" id="PF01055">
    <property type="entry name" value="Glyco_hydro_31_2nd"/>
    <property type="match status" value="1"/>
</dbReference>
<dbReference type="PANTHER" id="PTHR22762:SF89">
    <property type="entry name" value="ALPHA-XYLOSIDASE"/>
    <property type="match status" value="1"/>
</dbReference>